<evidence type="ECO:0000256" key="1">
    <source>
        <dbReference type="SAM" id="MobiDB-lite"/>
    </source>
</evidence>
<protein>
    <submittedName>
        <fullName evidence="2">Uncharacterized protein</fullName>
    </submittedName>
</protein>
<evidence type="ECO:0000313" key="3">
    <source>
        <dbReference type="Proteomes" id="UP001165122"/>
    </source>
</evidence>
<name>A0A9W7FEG0_9STRA</name>
<dbReference type="Proteomes" id="UP001165122">
    <property type="component" value="Unassembled WGS sequence"/>
</dbReference>
<gene>
    <name evidence="2" type="ORF">TrLO_g13804</name>
</gene>
<reference evidence="3" key="1">
    <citation type="journal article" date="2023" name="Commun. Biol.">
        <title>Genome analysis of Parmales, the sister group of diatoms, reveals the evolutionary specialization of diatoms from phago-mixotrophs to photoautotrophs.</title>
        <authorList>
            <person name="Ban H."/>
            <person name="Sato S."/>
            <person name="Yoshikawa S."/>
            <person name="Yamada K."/>
            <person name="Nakamura Y."/>
            <person name="Ichinomiya M."/>
            <person name="Sato N."/>
            <person name="Blanc-Mathieu R."/>
            <person name="Endo H."/>
            <person name="Kuwata A."/>
            <person name="Ogata H."/>
        </authorList>
    </citation>
    <scope>NUCLEOTIDE SEQUENCE [LARGE SCALE GENOMIC DNA]</scope>
    <source>
        <strain evidence="3">NIES 3700</strain>
    </source>
</reference>
<evidence type="ECO:0000313" key="2">
    <source>
        <dbReference type="EMBL" id="GMI10631.1"/>
    </source>
</evidence>
<keyword evidence="3" id="KW-1185">Reference proteome</keyword>
<comment type="caution">
    <text evidence="2">The sequence shown here is derived from an EMBL/GenBank/DDBJ whole genome shotgun (WGS) entry which is preliminary data.</text>
</comment>
<dbReference type="EMBL" id="BRXW01000151">
    <property type="protein sequence ID" value="GMI10631.1"/>
    <property type="molecule type" value="Genomic_DNA"/>
</dbReference>
<dbReference type="AlphaFoldDB" id="A0A9W7FEG0"/>
<feature type="compositionally biased region" description="Acidic residues" evidence="1">
    <location>
        <begin position="601"/>
        <end position="617"/>
    </location>
</feature>
<feature type="region of interest" description="Disordered" evidence="1">
    <location>
        <begin position="1"/>
        <end position="25"/>
    </location>
</feature>
<feature type="region of interest" description="Disordered" evidence="1">
    <location>
        <begin position="596"/>
        <end position="626"/>
    </location>
</feature>
<feature type="compositionally biased region" description="Pro residues" evidence="1">
    <location>
        <begin position="1"/>
        <end position="17"/>
    </location>
</feature>
<sequence>MSSPPTSSPSPPHPPSTGPDDLSNSLADLSTLATTISPSFTSYNVDELFENSITALDSLNLELNGDDNDYYYSTGSPNASGVGVKFEEFEGAASDDASDDDNMEEEEGALGSVLKNLKDEIDASNASFRSGLKAGRSKNDADDSTSSINSTLILSTSSPLNSIKNPLDIGLSPAPMDTSLLKQMRKNSVKDLKKADNLLKGTAELKKQLEELSSLATWNDSGDIVISPPECEEVEPKNLNRSQSDYNHLTVQISDNDVYTREFVEKVTNKDLNVIYVGCINRDQEGGRRREEEVIRRCTTIRVRPDVLCGAVMDAIQSTLCDMGCEVSKRQGGHMILSLGWCEIDVQLVVKREGMARVCIVSALETDFVMEEGGGEGGEGGWESREVEVDLSGDTSINDSRDSAVIVDPQEELGLEDGESRVGLAKKIAKIGLSPLRRLSGGGEGAMTPPEKIKKRVWEYFSAAIQELEARDLLFVSLSRCPFGAFPAQPQIDGQMCQLLRELSKEKMREQLLRQAAELEEFARAAEFSCASNIDLLQPMFAAYNLPQVGLPRPLELRMYPLDFVDCAIECPPFGKLVSEAQVEVGAKVEEWQLRKKTEGYDEDDSSSEESDSDSDGGENGANDVSRTEGLADECVSVVFNAFQRQHDEELMARVGRKNLQVMDRLAKMSTHKEKMLNALSSAINLEALKLGEELGGEVPVYWCRVVLGAGGRQGKLYLSKHNLTFVLTATATFGMGGTSKKIIPIEDIGVIHVGRPNTVSVRYRPPVGGGENLSATFTPLMVAAKRLKDLISSIVDVRGGKTIKFTEAGGLLYDNSDPTVSGGVPVGGVNRLDTGQVDRDDFVVLHSPRTTLVKNLKAGEGQVDV</sequence>
<dbReference type="OrthoDB" id="48003at2759"/>
<proteinExistence type="predicted"/>
<accession>A0A9W7FEG0</accession>
<organism evidence="2 3">
    <name type="scientific">Triparma laevis f. longispina</name>
    <dbReference type="NCBI Taxonomy" id="1714387"/>
    <lineage>
        <taxon>Eukaryota</taxon>
        <taxon>Sar</taxon>
        <taxon>Stramenopiles</taxon>
        <taxon>Ochrophyta</taxon>
        <taxon>Bolidophyceae</taxon>
        <taxon>Parmales</taxon>
        <taxon>Triparmaceae</taxon>
        <taxon>Triparma</taxon>
    </lineage>
</organism>